<dbReference type="Gene3D" id="3.90.226.10">
    <property type="entry name" value="2-enoyl-CoA Hydratase, Chain A, domain 1"/>
    <property type="match status" value="1"/>
</dbReference>
<dbReference type="PANTHER" id="PTHR43684">
    <property type="match status" value="1"/>
</dbReference>
<proteinExistence type="predicted"/>
<feature type="region of interest" description="Disordered" evidence="1">
    <location>
        <begin position="231"/>
        <end position="259"/>
    </location>
</feature>
<feature type="region of interest" description="Disordered" evidence="1">
    <location>
        <begin position="402"/>
        <end position="451"/>
    </location>
</feature>
<feature type="compositionally biased region" description="Acidic residues" evidence="1">
    <location>
        <begin position="425"/>
        <end position="446"/>
    </location>
</feature>
<evidence type="ECO:0000313" key="6">
    <source>
        <dbReference type="Proteomes" id="UP000285883"/>
    </source>
</evidence>
<accession>A0A421F200</accession>
<dbReference type="PROSITE" id="PS51444">
    <property type="entry name" value="FH2"/>
    <property type="match status" value="1"/>
</dbReference>
<organism evidence="3 6">
    <name type="scientific">Phytophthora kernoviae</name>
    <dbReference type="NCBI Taxonomy" id="325452"/>
    <lineage>
        <taxon>Eukaryota</taxon>
        <taxon>Sar</taxon>
        <taxon>Stramenopiles</taxon>
        <taxon>Oomycota</taxon>
        <taxon>Peronosporomycetes</taxon>
        <taxon>Peronosporales</taxon>
        <taxon>Peronosporaceae</taxon>
        <taxon>Phytophthora</taxon>
    </lineage>
</organism>
<dbReference type="PANTHER" id="PTHR43684:SF12">
    <property type="entry name" value="ENOYL-COA ISOMERASE"/>
    <property type="match status" value="1"/>
</dbReference>
<dbReference type="Pfam" id="PF02181">
    <property type="entry name" value="FH2"/>
    <property type="match status" value="1"/>
</dbReference>
<keyword evidence="5" id="KW-1185">Reference proteome</keyword>
<protein>
    <recommendedName>
        <fullName evidence="2">FH2 domain-containing protein</fullName>
    </recommendedName>
</protein>
<feature type="compositionally biased region" description="Low complexity" evidence="1">
    <location>
        <begin position="271"/>
        <end position="291"/>
    </location>
</feature>
<dbReference type="Pfam" id="PF10152">
    <property type="entry name" value="CCDC53"/>
    <property type="match status" value="1"/>
</dbReference>
<dbReference type="SMART" id="SM00498">
    <property type="entry name" value="FH2"/>
    <property type="match status" value="1"/>
</dbReference>
<dbReference type="AlphaFoldDB" id="A0A421F200"/>
<dbReference type="EMBL" id="MAYM02001493">
    <property type="protein sequence ID" value="RLN15118.1"/>
    <property type="molecule type" value="Genomic_DNA"/>
</dbReference>
<dbReference type="Gene3D" id="1.20.58.2220">
    <property type="entry name" value="Formin, FH2 domain"/>
    <property type="match status" value="1"/>
</dbReference>
<dbReference type="SUPFAM" id="SSF52096">
    <property type="entry name" value="ClpP/crotonase"/>
    <property type="match status" value="1"/>
</dbReference>
<evidence type="ECO:0000256" key="1">
    <source>
        <dbReference type="SAM" id="MobiDB-lite"/>
    </source>
</evidence>
<dbReference type="GO" id="GO:0071203">
    <property type="term" value="C:WASH complex"/>
    <property type="evidence" value="ECO:0007669"/>
    <property type="project" value="InterPro"/>
</dbReference>
<feature type="domain" description="FH2" evidence="2">
    <location>
        <begin position="394"/>
        <end position="792"/>
    </location>
</feature>
<dbReference type="InterPro" id="IPR019309">
    <property type="entry name" value="WASHC3"/>
</dbReference>
<comment type="caution">
    <text evidence="3">The sequence shown here is derived from an EMBL/GenBank/DDBJ whole genome shotgun (WGS) entry which is preliminary data.</text>
</comment>
<dbReference type="EMBL" id="MBDN02000073">
    <property type="protein sequence ID" value="RLN81644.1"/>
    <property type="molecule type" value="Genomic_DNA"/>
</dbReference>
<dbReference type="InterPro" id="IPR042201">
    <property type="entry name" value="FH2_Formin_sf"/>
</dbReference>
<feature type="region of interest" description="Disordered" evidence="1">
    <location>
        <begin position="271"/>
        <end position="292"/>
    </location>
</feature>
<dbReference type="SUPFAM" id="SSF101447">
    <property type="entry name" value="Formin homology 2 domain (FH2 domain)"/>
    <property type="match status" value="1"/>
</dbReference>
<dbReference type="InterPro" id="IPR029045">
    <property type="entry name" value="ClpP/crotonase-like_dom_sf"/>
</dbReference>
<dbReference type="Proteomes" id="UP000285624">
    <property type="component" value="Unassembled WGS sequence"/>
</dbReference>
<evidence type="ECO:0000313" key="4">
    <source>
        <dbReference type="EMBL" id="RLN81644.1"/>
    </source>
</evidence>
<evidence type="ECO:0000259" key="2">
    <source>
        <dbReference type="PROSITE" id="PS51444"/>
    </source>
</evidence>
<evidence type="ECO:0000313" key="5">
    <source>
        <dbReference type="Proteomes" id="UP000285624"/>
    </source>
</evidence>
<dbReference type="CDD" id="cd06558">
    <property type="entry name" value="crotonase-like"/>
    <property type="match status" value="1"/>
</dbReference>
<sequence length="1072" mass="119718">MGNSNSASCPVYDGPVGNFVRADSDALEFDCGACPQQAVTLAVTSESWLIFHLLLSFVLVAYVRWSRVEIHNHACNQYELPPCCQQHLQQHQAQHKDVVEEKHNVVEVDVKENEVLLPTTATPMQTPEEEHAAARLETLRVEYASYLQMLKFRFPRVVVDHKMRADGKNPKVLDELIAVSSTAPKEKKLPGPIAIPPAAEPVEDAEHTQKIEAFQRMLKVGVPRHLVEMKARKEGVDPAELNGSAVRATPTEEEADDSKLNSGVLLAPSSLATRSRRSSISSSVSTAPSTPDALAMRSAVATGNGRHLAMMALRKMNAGMRKKLHWSTTPYTGGFIPAQRRDSLWTHIHDKAQTDSVCISSESRRWMEKLFVKVVAKTKSVRRLRPSNNNCERMSTRQCSAGVLSPHSEGDECRPKSSNSVFFGDEGDEMEGEPDPEEEESEDEAPVPEPGSAFLNRRLYVVLLDHKKSQNIAIVLARVKRTFPEITHEIMTLNCHVLSSPALQSLIDMWPDSAEQEAIDQFDGDVSNLATAEQFLMVARKIPRVQQKLRCLQFKMDFAPRVKELRGNLKLMIRGVQQVCASETLAGVLEYVFHLGNLLNFGEGVEYTKWVKSISIGSLAKLSFTKAFDGRISFLQYVVQSIERDEPHLARFAEHLSLLSKCSKLSIQSLVAEQQSLKGGLRMLINETQKATIFKTDDVELRAELANCRESMRLYAMEVEQELNGLQELVNQMERERKHFLNYFEEEDTLPLDELLGSLASFADEYSRERQQLILRARRAQKSSLGRSVSVNLPHNRHSLLSTMPTSNSETVVRRYVHASCIYVAELCRPTAKNAFNDALYDQLSAALDEYEADDSLHAMILTGHGDYFTSGADVKETAAVLGDGTLRPPSKSPSCVFMHKMLDCKKLLVAAVNGPAIGIGVTLLMHCDVVFAADRATFWTPFLRIGVVPEFASSYTFPHLLGPSVAANLVLRSKVFTAKEALDVKIVGEVLSTEGFLNKVLEEIELLVTNRFNANSLPAYKSLLRRERAPKIREALFHEFEQLDRRAANGEFLATVLELKKHFKSKSVSKL</sequence>
<evidence type="ECO:0000313" key="3">
    <source>
        <dbReference type="EMBL" id="RLN15118.1"/>
    </source>
</evidence>
<name>A0A421F200_9STRA</name>
<dbReference type="InterPro" id="IPR001753">
    <property type="entry name" value="Enoyl-CoA_hydra/iso"/>
</dbReference>
<reference evidence="5 6" key="1">
    <citation type="submission" date="2018-07" db="EMBL/GenBank/DDBJ databases">
        <title>Genome sequencing of oomycete isolates from Chile give support for New Zealand origin for Phytophthora kernoviae and make available the first Nothophytophthora sp. genome.</title>
        <authorList>
            <person name="Studholme D.J."/>
            <person name="Sanfuentes E."/>
            <person name="Panda P."/>
            <person name="Hill R."/>
            <person name="Sambles C."/>
            <person name="Grant M."/>
            <person name="Williams N.M."/>
            <person name="Mcdougal R.L."/>
        </authorList>
    </citation>
    <scope>NUCLEOTIDE SEQUENCE [LARGE SCALE GENOMIC DNA]</scope>
    <source>
        <strain evidence="3">Chile2</strain>
        <strain evidence="4">Chile4</strain>
    </source>
</reference>
<dbReference type="Proteomes" id="UP000285883">
    <property type="component" value="Unassembled WGS sequence"/>
</dbReference>
<gene>
    <name evidence="3" type="ORF">BBI17_003583</name>
    <name evidence="4" type="ORF">BBO99_00003553</name>
</gene>
<dbReference type="InterPro" id="IPR015425">
    <property type="entry name" value="FH2_Formin"/>
</dbReference>
<dbReference type="Pfam" id="PF00378">
    <property type="entry name" value="ECH_1"/>
    <property type="match status" value="1"/>
</dbReference>
<dbReference type="STRING" id="325452.A0A421F200"/>
<dbReference type="InterPro" id="IPR051053">
    <property type="entry name" value="ECH/Chromodomain_protein"/>
</dbReference>